<evidence type="ECO:0000313" key="2">
    <source>
        <dbReference type="Proteomes" id="UP000522262"/>
    </source>
</evidence>
<reference evidence="1 2" key="1">
    <citation type="submission" date="2020-05" db="EMBL/GenBank/DDBJ databases">
        <title>Identification and distribution of gene clusters putatively required for synthesis of sphingolipid metabolism inhibitors in phylogenetically diverse species of the filamentous fungus Fusarium.</title>
        <authorList>
            <person name="Kim H.-S."/>
            <person name="Busman M."/>
            <person name="Brown D.W."/>
            <person name="Divon H."/>
            <person name="Uhlig S."/>
            <person name="Proctor R.H."/>
        </authorList>
    </citation>
    <scope>NUCLEOTIDE SEQUENCE [LARGE SCALE GENOMIC DNA]</scope>
    <source>
        <strain evidence="1 2">NRRL 53147</strain>
    </source>
</reference>
<dbReference type="Proteomes" id="UP000522262">
    <property type="component" value="Unassembled WGS sequence"/>
</dbReference>
<proteinExistence type="predicted"/>
<dbReference type="EMBL" id="JAAOAM010000025">
    <property type="protein sequence ID" value="KAF5556580.1"/>
    <property type="molecule type" value="Genomic_DNA"/>
</dbReference>
<evidence type="ECO:0000313" key="1">
    <source>
        <dbReference type="EMBL" id="KAF5556580.1"/>
    </source>
</evidence>
<organism evidence="1 2">
    <name type="scientific">Fusarium mexicanum</name>
    <dbReference type="NCBI Taxonomy" id="751941"/>
    <lineage>
        <taxon>Eukaryota</taxon>
        <taxon>Fungi</taxon>
        <taxon>Dikarya</taxon>
        <taxon>Ascomycota</taxon>
        <taxon>Pezizomycotina</taxon>
        <taxon>Sordariomycetes</taxon>
        <taxon>Hypocreomycetidae</taxon>
        <taxon>Hypocreales</taxon>
        <taxon>Nectriaceae</taxon>
        <taxon>Fusarium</taxon>
        <taxon>Fusarium fujikuroi species complex</taxon>
    </lineage>
</organism>
<gene>
    <name evidence="1" type="ORF">FMEXI_1052</name>
</gene>
<dbReference type="AlphaFoldDB" id="A0A8H5JM77"/>
<sequence>MSDCSKPPARSTSRTQLYIVVNQFSSHEQQDLPSDNGFFDTRDLWSIALQHPNHWVVEQGLLVDGNPCRKVTGDRESTEHPERKLLYFEVTNLKQAQVDDVNHIISSTDPEVAYDTLECNRNWVLHIFQKLVVGRILNYFLRSSYIFSSDSEAAFFLALFIDHIIVLHLLLDSQTAFSLAIFTYFFRQTSKMTDCTQIPCNMETDTPQAKLYIAINPSLDFNPKIDYQVPSRWMIAVFNPVLKKWLTAQGRQNDARYALIKGGAPPEHSKFFKVAKIPVTELATLEAQIRSVLPGENPLGESVYNRQYVHDVLKSLVRSGIIRETQGRDTFLAAEAFAFQSRAA</sequence>
<keyword evidence="2" id="KW-1185">Reference proteome</keyword>
<comment type="caution">
    <text evidence="1">The sequence shown here is derived from an EMBL/GenBank/DDBJ whole genome shotgun (WGS) entry which is preliminary data.</text>
</comment>
<name>A0A8H5JM77_9HYPO</name>
<accession>A0A8H5JM77</accession>
<protein>
    <submittedName>
        <fullName evidence="1">Uncharacterized protein</fullName>
    </submittedName>
</protein>